<dbReference type="InterPro" id="IPR016162">
    <property type="entry name" value="Ald_DH_N"/>
</dbReference>
<dbReference type="PROSITE" id="PS00687">
    <property type="entry name" value="ALDEHYDE_DEHYDR_GLU"/>
    <property type="match status" value="1"/>
</dbReference>
<evidence type="ECO:0000256" key="2">
    <source>
        <dbReference type="ARBA" id="ARBA00023002"/>
    </source>
</evidence>
<dbReference type="GO" id="GO:0004030">
    <property type="term" value="F:aldehyde dehydrogenase [NAD(P)+] activity"/>
    <property type="evidence" value="ECO:0007669"/>
    <property type="project" value="UniProtKB-ARBA"/>
</dbReference>
<dbReference type="SUPFAM" id="SSF53720">
    <property type="entry name" value="ALDH-like"/>
    <property type="match status" value="1"/>
</dbReference>
<keyword evidence="2 5" id="KW-0560">Oxidoreductase</keyword>
<dbReference type="STRING" id="78915.A0A4P9XS37"/>
<dbReference type="CDD" id="cd07093">
    <property type="entry name" value="ALDH_F8_HMSADH"/>
    <property type="match status" value="1"/>
</dbReference>
<dbReference type="Proteomes" id="UP000271241">
    <property type="component" value="Unassembled WGS sequence"/>
</dbReference>
<dbReference type="OrthoDB" id="310895at2759"/>
<dbReference type="InterPro" id="IPR016160">
    <property type="entry name" value="Ald_DH_CS_CYS"/>
</dbReference>
<evidence type="ECO:0000256" key="4">
    <source>
        <dbReference type="PROSITE-ProRule" id="PRU10007"/>
    </source>
</evidence>
<dbReference type="PROSITE" id="PS00070">
    <property type="entry name" value="ALDEHYDE_DEHYDR_CYS"/>
    <property type="match status" value="1"/>
</dbReference>
<dbReference type="InterPro" id="IPR016163">
    <property type="entry name" value="Ald_DH_C"/>
</dbReference>
<keyword evidence="8" id="KW-1185">Reference proteome</keyword>
<evidence type="ECO:0000259" key="6">
    <source>
        <dbReference type="Pfam" id="PF00171"/>
    </source>
</evidence>
<dbReference type="Gene3D" id="3.40.605.10">
    <property type="entry name" value="Aldehyde Dehydrogenase, Chain A, domain 1"/>
    <property type="match status" value="2"/>
</dbReference>
<dbReference type="EMBL" id="KZ992612">
    <property type="protein sequence ID" value="RKP08341.1"/>
    <property type="molecule type" value="Genomic_DNA"/>
</dbReference>
<evidence type="ECO:0000256" key="3">
    <source>
        <dbReference type="ARBA" id="ARBA00023027"/>
    </source>
</evidence>
<dbReference type="FunFam" id="3.40.309.10:FF:000012">
    <property type="entry name" value="Betaine aldehyde dehydrogenase"/>
    <property type="match status" value="1"/>
</dbReference>
<protein>
    <submittedName>
        <fullName evidence="7">Aldehyde/histidinol dehydrogenase</fullName>
    </submittedName>
</protein>
<sequence length="463" mass="50015">MSTTIPTLSNFVGGQFEAPRAGVYLDSFNPATGRAYARVPDSDADDVNAAVTAAQAAFRTWSRTTPEQRATLLERVADLLTKRLEEFAAAESRDQGKPVGLARMVDIPRAIHNFRYFAGHTKSGTGSSSGALSYTHRWPVGVAALISPWNLPLYLLTWKIAPCLAAGCTCVCKPSEITSMTAYMLCSVLKDAGVPDGVVNMVFGTGTATGERIISDSARFFKKLSLELGGKNANIVFADCDFDQALSTSVRSSFTNQGEVCLCGSRIFVQRAIYDRFVDALAHQAGQLKVGDPRAADTNLGALVSREHMEKVLGYIQLAREEGGRIHCGGERQSIDIQGNDGGNDGWFVPPTIITNVSPTGRVMQEEIFGPVVTVTPFDTEAEAIGLANDVPYGLSATVWTENGKRQRRVAEALHVGTVWVNCWMVRDLHMPFGGCKQSGLGREGGTHSLEFYTEVKTVCLSD</sequence>
<reference evidence="8" key="1">
    <citation type="journal article" date="2018" name="Nat. Microbiol.">
        <title>Leveraging single-cell genomics to expand the fungal tree of life.</title>
        <authorList>
            <person name="Ahrendt S.R."/>
            <person name="Quandt C.A."/>
            <person name="Ciobanu D."/>
            <person name="Clum A."/>
            <person name="Salamov A."/>
            <person name="Andreopoulos B."/>
            <person name="Cheng J.F."/>
            <person name="Woyke T."/>
            <person name="Pelin A."/>
            <person name="Henrissat B."/>
            <person name="Reynolds N.K."/>
            <person name="Benny G.L."/>
            <person name="Smith M.E."/>
            <person name="James T.Y."/>
            <person name="Grigoriev I.V."/>
        </authorList>
    </citation>
    <scope>NUCLEOTIDE SEQUENCE [LARGE SCALE GENOMIC DNA]</scope>
    <source>
        <strain evidence="8">RSA 1356</strain>
    </source>
</reference>
<accession>A0A4P9XS37</accession>
<dbReference type="PANTHER" id="PTHR43720">
    <property type="entry name" value="2-AMINOMUCONIC SEMIALDEHYDE DEHYDROGENASE"/>
    <property type="match status" value="1"/>
</dbReference>
<evidence type="ECO:0000256" key="1">
    <source>
        <dbReference type="ARBA" id="ARBA00009986"/>
    </source>
</evidence>
<keyword evidence="3" id="KW-0520">NAD</keyword>
<evidence type="ECO:0000256" key="5">
    <source>
        <dbReference type="RuleBase" id="RU003345"/>
    </source>
</evidence>
<dbReference type="FunFam" id="3.40.605.10:FF:000026">
    <property type="entry name" value="Aldehyde dehydrogenase, putative"/>
    <property type="match status" value="1"/>
</dbReference>
<dbReference type="Gene3D" id="3.40.309.10">
    <property type="entry name" value="Aldehyde Dehydrogenase, Chain A, domain 2"/>
    <property type="match status" value="1"/>
</dbReference>
<evidence type="ECO:0000313" key="8">
    <source>
        <dbReference type="Proteomes" id="UP000271241"/>
    </source>
</evidence>
<gene>
    <name evidence="7" type="ORF">THASP1DRAFT_34703</name>
</gene>
<evidence type="ECO:0000313" key="7">
    <source>
        <dbReference type="EMBL" id="RKP08341.1"/>
    </source>
</evidence>
<feature type="domain" description="Aldehyde dehydrogenase" evidence="6">
    <location>
        <begin position="206"/>
        <end position="459"/>
    </location>
</feature>
<comment type="similarity">
    <text evidence="1 5">Belongs to the aldehyde dehydrogenase family.</text>
</comment>
<dbReference type="FunFam" id="3.40.605.10:FF:000007">
    <property type="entry name" value="NAD/NADP-dependent betaine aldehyde dehydrogenase"/>
    <property type="match status" value="1"/>
</dbReference>
<dbReference type="AlphaFoldDB" id="A0A4P9XS37"/>
<name>A0A4P9XS37_9FUNG</name>
<proteinExistence type="inferred from homology"/>
<dbReference type="InterPro" id="IPR029510">
    <property type="entry name" value="Ald_DH_CS_GLU"/>
</dbReference>
<organism evidence="7 8">
    <name type="scientific">Thamnocephalis sphaerospora</name>
    <dbReference type="NCBI Taxonomy" id="78915"/>
    <lineage>
        <taxon>Eukaryota</taxon>
        <taxon>Fungi</taxon>
        <taxon>Fungi incertae sedis</taxon>
        <taxon>Zoopagomycota</taxon>
        <taxon>Zoopagomycotina</taxon>
        <taxon>Zoopagomycetes</taxon>
        <taxon>Zoopagales</taxon>
        <taxon>Sigmoideomycetaceae</taxon>
        <taxon>Thamnocephalis</taxon>
    </lineage>
</organism>
<dbReference type="Pfam" id="PF00171">
    <property type="entry name" value="Aldedh"/>
    <property type="match status" value="1"/>
</dbReference>
<dbReference type="InterPro" id="IPR015590">
    <property type="entry name" value="Aldehyde_DH_dom"/>
</dbReference>
<feature type="active site" evidence="4">
    <location>
        <position position="227"/>
    </location>
</feature>
<dbReference type="InterPro" id="IPR016161">
    <property type="entry name" value="Ald_DH/histidinol_DH"/>
</dbReference>
<dbReference type="PANTHER" id="PTHR43720:SF2">
    <property type="entry name" value="2-AMINOMUCONIC SEMIALDEHYDE DEHYDROGENASE"/>
    <property type="match status" value="1"/>
</dbReference>